<feature type="transmembrane region" description="Helical" evidence="1">
    <location>
        <begin position="26"/>
        <end position="49"/>
    </location>
</feature>
<protein>
    <submittedName>
        <fullName evidence="3">Membrane protein</fullName>
    </submittedName>
</protein>
<evidence type="ECO:0000259" key="2">
    <source>
        <dbReference type="Pfam" id="PF23636"/>
    </source>
</evidence>
<keyword evidence="4" id="KW-1185">Reference proteome</keyword>
<keyword evidence="1" id="KW-1133">Transmembrane helix</keyword>
<dbReference type="Pfam" id="PF23636">
    <property type="entry name" value="DUF7144"/>
    <property type="match status" value="1"/>
</dbReference>
<accession>A0ABP5IG84</accession>
<organism evidence="3 4">
    <name type="scientific">Streptomyces albiaxialis</name>
    <dbReference type="NCBI Taxonomy" id="329523"/>
    <lineage>
        <taxon>Bacteria</taxon>
        <taxon>Bacillati</taxon>
        <taxon>Actinomycetota</taxon>
        <taxon>Actinomycetes</taxon>
        <taxon>Kitasatosporales</taxon>
        <taxon>Streptomycetaceae</taxon>
        <taxon>Streptomyces</taxon>
    </lineage>
</organism>
<comment type="caution">
    <text evidence="3">The sequence shown here is derived from an EMBL/GenBank/DDBJ whole genome shotgun (WGS) entry which is preliminary data.</text>
</comment>
<feature type="transmembrane region" description="Helical" evidence="1">
    <location>
        <begin position="101"/>
        <end position="134"/>
    </location>
</feature>
<evidence type="ECO:0000313" key="3">
    <source>
        <dbReference type="EMBL" id="GAA2098584.1"/>
    </source>
</evidence>
<keyword evidence="1" id="KW-0472">Membrane</keyword>
<dbReference type="Proteomes" id="UP001500016">
    <property type="component" value="Unassembled WGS sequence"/>
</dbReference>
<dbReference type="InterPro" id="IPR055568">
    <property type="entry name" value="DUF7144"/>
</dbReference>
<proteinExistence type="predicted"/>
<feature type="transmembrane region" description="Helical" evidence="1">
    <location>
        <begin position="69"/>
        <end position="89"/>
    </location>
</feature>
<sequence length="145" mass="14999">MNASSGTHAGAQAAPEAARRAPSSGWLTFAGIIILMIGCSNVISGLAALFKDDYYTVSEGRLLVFDFTAWGWIWLALGVVQAAVGVGAVRGSEWARMTGTALAVVVAVCQLAFLAAFPLWSLLVIGLCVLVIYALVSPPRGATGA</sequence>
<evidence type="ECO:0000256" key="1">
    <source>
        <dbReference type="SAM" id="Phobius"/>
    </source>
</evidence>
<reference evidence="4" key="1">
    <citation type="journal article" date="2019" name="Int. J. Syst. Evol. Microbiol.">
        <title>The Global Catalogue of Microorganisms (GCM) 10K type strain sequencing project: providing services to taxonomists for standard genome sequencing and annotation.</title>
        <authorList>
            <consortium name="The Broad Institute Genomics Platform"/>
            <consortium name="The Broad Institute Genome Sequencing Center for Infectious Disease"/>
            <person name="Wu L."/>
            <person name="Ma J."/>
        </authorList>
    </citation>
    <scope>NUCLEOTIDE SEQUENCE [LARGE SCALE GENOMIC DNA]</scope>
    <source>
        <strain evidence="4">JCM 15478</strain>
    </source>
</reference>
<dbReference type="RefSeq" id="WP_344534109.1">
    <property type="nucleotide sequence ID" value="NZ_BAAAPE010000019.1"/>
</dbReference>
<feature type="domain" description="DUF7144" evidence="2">
    <location>
        <begin position="26"/>
        <end position="138"/>
    </location>
</feature>
<evidence type="ECO:0000313" key="4">
    <source>
        <dbReference type="Proteomes" id="UP001500016"/>
    </source>
</evidence>
<dbReference type="EMBL" id="BAAAPE010000019">
    <property type="protein sequence ID" value="GAA2098584.1"/>
    <property type="molecule type" value="Genomic_DNA"/>
</dbReference>
<keyword evidence="1" id="KW-0812">Transmembrane</keyword>
<gene>
    <name evidence="3" type="ORF">GCM10009801_69730</name>
</gene>
<name>A0ABP5IG84_9ACTN</name>